<dbReference type="WBParaSite" id="HDID_0000616701-mRNA-1">
    <property type="protein sequence ID" value="HDID_0000616701-mRNA-1"/>
    <property type="gene ID" value="HDID_0000616701"/>
</dbReference>
<evidence type="ECO:0000256" key="1">
    <source>
        <dbReference type="SAM" id="SignalP"/>
    </source>
</evidence>
<accession>A0A0R3SMK2</accession>
<feature type="signal peptide" evidence="1">
    <location>
        <begin position="1"/>
        <end position="25"/>
    </location>
</feature>
<feature type="chain" id="PRO_5043131363" evidence="1">
    <location>
        <begin position="26"/>
        <end position="95"/>
    </location>
</feature>
<evidence type="ECO:0000313" key="4">
    <source>
        <dbReference type="WBParaSite" id="HDID_0000616701-mRNA-1"/>
    </source>
</evidence>
<protein>
    <submittedName>
        <fullName evidence="4">Ribonuclease E/G</fullName>
    </submittedName>
</protein>
<sequence>MTGEVGWMLSLLLLLFLASANISQAAPIDNSVVEEEAIEENADSSTSKDVELIAEIPDEDDKELINELVAARPPRRGVKIQRRVRVVVIRIRKKN</sequence>
<reference evidence="2 3" key="2">
    <citation type="submission" date="2018-11" db="EMBL/GenBank/DDBJ databases">
        <authorList>
            <consortium name="Pathogen Informatics"/>
        </authorList>
    </citation>
    <scope>NUCLEOTIDE SEQUENCE [LARGE SCALE GENOMIC DNA]</scope>
</reference>
<evidence type="ECO:0000313" key="3">
    <source>
        <dbReference type="Proteomes" id="UP000274504"/>
    </source>
</evidence>
<proteinExistence type="predicted"/>
<reference evidence="4" key="1">
    <citation type="submission" date="2017-02" db="UniProtKB">
        <authorList>
            <consortium name="WormBaseParasite"/>
        </authorList>
    </citation>
    <scope>IDENTIFICATION</scope>
</reference>
<name>A0A0R3SMK2_HYMDI</name>
<dbReference type="Proteomes" id="UP000274504">
    <property type="component" value="Unassembled WGS sequence"/>
</dbReference>
<keyword evidence="1" id="KW-0732">Signal</keyword>
<evidence type="ECO:0000313" key="2">
    <source>
        <dbReference type="EMBL" id="VDL58483.1"/>
    </source>
</evidence>
<organism evidence="4">
    <name type="scientific">Hymenolepis diminuta</name>
    <name type="common">Rat tapeworm</name>
    <dbReference type="NCBI Taxonomy" id="6216"/>
    <lineage>
        <taxon>Eukaryota</taxon>
        <taxon>Metazoa</taxon>
        <taxon>Spiralia</taxon>
        <taxon>Lophotrochozoa</taxon>
        <taxon>Platyhelminthes</taxon>
        <taxon>Cestoda</taxon>
        <taxon>Eucestoda</taxon>
        <taxon>Cyclophyllidea</taxon>
        <taxon>Hymenolepididae</taxon>
        <taxon>Hymenolepis</taxon>
    </lineage>
</organism>
<dbReference type="EMBL" id="UYSG01004385">
    <property type="protein sequence ID" value="VDL58483.1"/>
    <property type="molecule type" value="Genomic_DNA"/>
</dbReference>
<gene>
    <name evidence="2" type="ORF">HDID_LOCUS6165</name>
</gene>
<dbReference type="AlphaFoldDB" id="A0A0R3SMK2"/>